<evidence type="ECO:0000259" key="2">
    <source>
        <dbReference type="Pfam" id="PF04556"/>
    </source>
</evidence>
<protein>
    <recommendedName>
        <fullName evidence="1">Type-2 restriction enzyme</fullName>
        <ecNumber evidence="1">3.1.21.4</ecNumber>
    </recommendedName>
</protein>
<accession>A0ABV1J311</accession>
<comment type="caution">
    <text evidence="3">The sequence shown here is derived from an EMBL/GenBank/DDBJ whole genome shotgun (WGS) entry which is preliminary data.</text>
</comment>
<keyword evidence="1" id="KW-0378">Hydrolase</keyword>
<dbReference type="Pfam" id="PF04556">
    <property type="entry name" value="DpnII"/>
    <property type="match status" value="1"/>
</dbReference>
<dbReference type="EMBL" id="JBBNPP010000015">
    <property type="protein sequence ID" value="MEQ3347282.1"/>
    <property type="molecule type" value="Genomic_DNA"/>
</dbReference>
<dbReference type="PIRSF" id="PIRSF016080">
    <property type="entry name" value="Restrict_endonuc_II_DpmII"/>
    <property type="match status" value="1"/>
</dbReference>
<organism evidence="3 4">
    <name type="scientific">Peptoniphilus senegalensis</name>
    <dbReference type="NCBI Taxonomy" id="1465757"/>
    <lineage>
        <taxon>Bacteria</taxon>
        <taxon>Bacillati</taxon>
        <taxon>Bacillota</taxon>
        <taxon>Tissierellia</taxon>
        <taxon>Tissierellales</taxon>
        <taxon>Peptoniphilaceae</taxon>
        <taxon>Peptoniphilus</taxon>
    </lineage>
</organism>
<dbReference type="InterPro" id="IPR007637">
    <property type="entry name" value="Restrct_endonuc_II_DpnII-like"/>
</dbReference>
<dbReference type="RefSeq" id="WP_349189146.1">
    <property type="nucleotide sequence ID" value="NZ_JBBNPP010000015.1"/>
</dbReference>
<gene>
    <name evidence="3" type="ORF">AAA073_07525</name>
</gene>
<reference evidence="3 4" key="1">
    <citation type="submission" date="2024-04" db="EMBL/GenBank/DDBJ databases">
        <title>Human intestinal bacterial collection.</title>
        <authorList>
            <person name="Pauvert C."/>
            <person name="Hitch T.C.A."/>
            <person name="Clavel T."/>
        </authorList>
    </citation>
    <scope>NUCLEOTIDE SEQUENCE [LARGE SCALE GENOMIC DNA]</scope>
    <source>
        <strain evidence="3 4">CLA-SR-H019</strain>
    </source>
</reference>
<comment type="function">
    <text evidence="1">A P subtype restriction enzyme that recognizes the double-stranded unmethylated sequence 5'-GATC-3'.</text>
</comment>
<keyword evidence="1" id="KW-0680">Restriction system</keyword>
<keyword evidence="1" id="KW-0540">Nuclease</keyword>
<dbReference type="EC" id="3.1.21.4" evidence="1"/>
<evidence type="ECO:0000256" key="1">
    <source>
        <dbReference type="PIRNR" id="PIRNR016080"/>
    </source>
</evidence>
<feature type="domain" description="Restriction endonuclease type II DpnII-like" evidence="2">
    <location>
        <begin position="5"/>
        <end position="289"/>
    </location>
</feature>
<sequence length="293" mass="34321">MKNRDFNEWLRNFRNSISDYKYYIDFQKIYRNVDKIKVELNILNSLIGSKDIENDFINLIKEYPEIIKCIPILLAVRLNEIYCQDNRGGLLYKFNSLKNLEDKDTHYKSYVYFMQETGLFDLIENHIVNNLVDYVTGVETGLDSNGRKNRGGHLMENLVEGFIQKSGFTKNKNYFKEMYISEITSKWGIDLSRLSNKGKMEKRFDFVIKTSSMIYAIETNFYSSGGSKLNETARSYKTLALESQGIDGFAFVWFTDGKGWFSAKNNLEETFDVMKNIYNIKELEDGIIHEVFK</sequence>
<dbReference type="GO" id="GO:0004519">
    <property type="term" value="F:endonuclease activity"/>
    <property type="evidence" value="ECO:0007669"/>
    <property type="project" value="UniProtKB-KW"/>
</dbReference>
<comment type="catalytic activity">
    <reaction evidence="1">
        <text>Endonucleolytic cleavage of DNA to give specific double-stranded fragments with terminal 5'-phosphates.</text>
        <dbReference type="EC" id="3.1.21.4"/>
    </reaction>
</comment>
<comment type="similarity">
    <text evidence="1">Belongs to the DpnII type II restriction endonuclease family.</text>
</comment>
<keyword evidence="1 3" id="KW-0255">Endonuclease</keyword>
<proteinExistence type="inferred from homology"/>
<evidence type="ECO:0000313" key="3">
    <source>
        <dbReference type="EMBL" id="MEQ3347282.1"/>
    </source>
</evidence>
<evidence type="ECO:0000313" key="4">
    <source>
        <dbReference type="Proteomes" id="UP001491691"/>
    </source>
</evidence>
<keyword evidence="4" id="KW-1185">Reference proteome</keyword>
<dbReference type="Proteomes" id="UP001491691">
    <property type="component" value="Unassembled WGS sequence"/>
</dbReference>
<name>A0ABV1J311_9FIRM</name>
<dbReference type="InterPro" id="IPR021191">
    <property type="entry name" value="Restrct_endonuc_II_DpnII"/>
</dbReference>